<evidence type="ECO:0000313" key="2">
    <source>
        <dbReference type="Proteomes" id="UP000007089"/>
    </source>
</evidence>
<proteinExistence type="predicted"/>
<organism evidence="1 2">
    <name type="scientific">Anaeromyxobacter dehalogenans (strain ATCC BAA-258 / DSM 21875 / 2CP-1)</name>
    <dbReference type="NCBI Taxonomy" id="455488"/>
    <lineage>
        <taxon>Bacteria</taxon>
        <taxon>Pseudomonadati</taxon>
        <taxon>Myxococcota</taxon>
        <taxon>Myxococcia</taxon>
        <taxon>Myxococcales</taxon>
        <taxon>Cystobacterineae</taxon>
        <taxon>Anaeromyxobacteraceae</taxon>
        <taxon>Anaeromyxobacter</taxon>
    </lineage>
</organism>
<dbReference type="KEGG" id="acp:A2cp1_3279"/>
<dbReference type="RefSeq" id="WP_012527180.1">
    <property type="nucleotide sequence ID" value="NC_011891.1"/>
</dbReference>
<accession>B8JGX6</accession>
<evidence type="ECO:0000313" key="1">
    <source>
        <dbReference type="EMBL" id="ACL66613.1"/>
    </source>
</evidence>
<gene>
    <name evidence="1" type="ordered locus">A2cp1_3279</name>
</gene>
<dbReference type="Proteomes" id="UP000007089">
    <property type="component" value="Chromosome"/>
</dbReference>
<dbReference type="EMBL" id="CP001359">
    <property type="protein sequence ID" value="ACL66613.1"/>
    <property type="molecule type" value="Genomic_DNA"/>
</dbReference>
<keyword evidence="2" id="KW-1185">Reference proteome</keyword>
<dbReference type="AlphaFoldDB" id="B8JGX6"/>
<name>B8JGX6_ANAD2</name>
<reference evidence="1" key="1">
    <citation type="submission" date="2009-01" db="EMBL/GenBank/DDBJ databases">
        <title>Complete sequence of Anaeromyxobacter dehalogenans 2CP-1.</title>
        <authorList>
            <consortium name="US DOE Joint Genome Institute"/>
            <person name="Lucas S."/>
            <person name="Copeland A."/>
            <person name="Lapidus A."/>
            <person name="Glavina del Rio T."/>
            <person name="Dalin E."/>
            <person name="Tice H."/>
            <person name="Bruce D."/>
            <person name="Goodwin L."/>
            <person name="Pitluck S."/>
            <person name="Saunders E."/>
            <person name="Brettin T."/>
            <person name="Detter J.C."/>
            <person name="Han C."/>
            <person name="Larimer F."/>
            <person name="Land M."/>
            <person name="Hauser L."/>
            <person name="Kyrpides N."/>
            <person name="Ovchinnikova G."/>
            <person name="Beliaev A.S."/>
            <person name="Richardson P."/>
        </authorList>
    </citation>
    <scope>NUCLEOTIDE SEQUENCE</scope>
    <source>
        <strain evidence="1">2CP-1</strain>
    </source>
</reference>
<dbReference type="HOGENOM" id="CLU_2582006_0_0_7"/>
<sequence>MPPRTAALIAGLRRIVAIETLPPAPPPAPPRCERRSLLGLLLLPEPLPLAPPRPRRRTRWLAWLFLPEQLGREGPDPEVR</sequence>
<protein>
    <submittedName>
        <fullName evidence="1">Uncharacterized protein</fullName>
    </submittedName>
</protein>